<comment type="caution">
    <text evidence="2">The sequence shown here is derived from an EMBL/GenBank/DDBJ whole genome shotgun (WGS) entry which is preliminary data.</text>
</comment>
<name>A0ABS7DE98_9GAMM</name>
<keyword evidence="3" id="KW-1185">Reference proteome</keyword>
<dbReference type="InterPro" id="IPR023376">
    <property type="entry name" value="YqcC-like_dom"/>
</dbReference>
<dbReference type="InterPro" id="IPR036814">
    <property type="entry name" value="YqcC-like_sf"/>
</dbReference>
<protein>
    <submittedName>
        <fullName evidence="2">YqcC family protein</fullName>
    </submittedName>
</protein>
<dbReference type="Pfam" id="PF04287">
    <property type="entry name" value="DUF446"/>
    <property type="match status" value="1"/>
</dbReference>
<dbReference type="PANTHER" id="PTHR39586">
    <property type="entry name" value="CYTOPLASMIC PROTEIN-RELATED"/>
    <property type="match status" value="1"/>
</dbReference>
<evidence type="ECO:0000259" key="1">
    <source>
        <dbReference type="Pfam" id="PF04287"/>
    </source>
</evidence>
<dbReference type="PANTHER" id="PTHR39586:SF1">
    <property type="entry name" value="CYTOPLASMIC PROTEIN"/>
    <property type="match status" value="1"/>
</dbReference>
<sequence>MKMNTKIEQIELALKEIELVMRKLNIWSDGKNRPDDSAFLSQSPFFLDTMNFEQWLEFVFVPRFYSLIESGSKLPENVVIHTYAQEFYRGRWQEYKELIQILMKFDKLFAKA</sequence>
<dbReference type="Gene3D" id="1.20.1440.40">
    <property type="entry name" value="YqcC-like"/>
    <property type="match status" value="1"/>
</dbReference>
<dbReference type="SUPFAM" id="SSF158452">
    <property type="entry name" value="YqcC-like"/>
    <property type="match status" value="1"/>
</dbReference>
<dbReference type="InterPro" id="IPR007384">
    <property type="entry name" value="UCP006257"/>
</dbReference>
<dbReference type="EMBL" id="JAGFNY010000003">
    <property type="protein sequence ID" value="MBW7569622.1"/>
    <property type="molecule type" value="Genomic_DNA"/>
</dbReference>
<gene>
    <name evidence="2" type="ORF">J5V48_01810</name>
</gene>
<dbReference type="RefSeq" id="WP_219936404.1">
    <property type="nucleotide sequence ID" value="NZ_JAGFNY010000003.1"/>
</dbReference>
<evidence type="ECO:0000313" key="3">
    <source>
        <dbReference type="Proteomes" id="UP000731465"/>
    </source>
</evidence>
<evidence type="ECO:0000313" key="2">
    <source>
        <dbReference type="EMBL" id="MBW7569622.1"/>
    </source>
</evidence>
<reference evidence="2 3" key="1">
    <citation type="submission" date="2021-03" db="EMBL/GenBank/DDBJ databases">
        <title>Succinivibrio sp. nov. isolated from feces of cow.</title>
        <authorList>
            <person name="Choi J.-Y."/>
        </authorList>
    </citation>
    <scope>NUCLEOTIDE SEQUENCE [LARGE SCALE GENOMIC DNA]</scope>
    <source>
        <strain evidence="2 3">AGMB01872</strain>
    </source>
</reference>
<dbReference type="Proteomes" id="UP000731465">
    <property type="component" value="Unassembled WGS sequence"/>
</dbReference>
<accession>A0ABS7DE98</accession>
<feature type="domain" description="YqcC-like" evidence="1">
    <location>
        <begin position="10"/>
        <end position="108"/>
    </location>
</feature>
<proteinExistence type="predicted"/>
<organism evidence="2 3">
    <name type="scientific">Succinivibrio faecicola</name>
    <dbReference type="NCBI Taxonomy" id="2820300"/>
    <lineage>
        <taxon>Bacteria</taxon>
        <taxon>Pseudomonadati</taxon>
        <taxon>Pseudomonadota</taxon>
        <taxon>Gammaproteobacteria</taxon>
        <taxon>Aeromonadales</taxon>
        <taxon>Succinivibrionaceae</taxon>
        <taxon>Succinivibrio</taxon>
    </lineage>
</organism>